<keyword evidence="7 13" id="KW-0791">Threonine biosynthesis</keyword>
<dbReference type="UniPathway" id="UPA00050">
    <property type="reaction ID" value="UER00064"/>
</dbReference>
<dbReference type="GO" id="GO:0005737">
    <property type="term" value="C:cytoplasm"/>
    <property type="evidence" value="ECO:0007669"/>
    <property type="project" value="UniProtKB-SubCell"/>
</dbReference>
<feature type="binding site" evidence="13">
    <location>
        <begin position="83"/>
        <end position="93"/>
    </location>
    <ligand>
        <name>ATP</name>
        <dbReference type="ChEBI" id="CHEBI:30616"/>
    </ligand>
</feature>
<dbReference type="PANTHER" id="PTHR20861:SF1">
    <property type="entry name" value="HOMOSERINE KINASE"/>
    <property type="match status" value="1"/>
</dbReference>
<dbReference type="PROSITE" id="PS00627">
    <property type="entry name" value="GHMP_KINASES_ATP"/>
    <property type="match status" value="1"/>
</dbReference>
<dbReference type="Pfam" id="PF00288">
    <property type="entry name" value="GHMP_kinases_N"/>
    <property type="match status" value="1"/>
</dbReference>
<evidence type="ECO:0000256" key="4">
    <source>
        <dbReference type="ARBA" id="ARBA00017858"/>
    </source>
</evidence>
<dbReference type="EC" id="2.7.1.39" evidence="3 13"/>
<dbReference type="GO" id="GO:0009088">
    <property type="term" value="P:threonine biosynthetic process"/>
    <property type="evidence" value="ECO:0007669"/>
    <property type="project" value="UniProtKB-UniRule"/>
</dbReference>
<gene>
    <name evidence="13" type="primary">thrB</name>
    <name evidence="16" type="ORF">DES36_102131</name>
</gene>
<dbReference type="GO" id="GO:0005524">
    <property type="term" value="F:ATP binding"/>
    <property type="evidence" value="ECO:0007669"/>
    <property type="project" value="UniProtKB-UniRule"/>
</dbReference>
<dbReference type="GO" id="GO:0004413">
    <property type="term" value="F:homoserine kinase activity"/>
    <property type="evidence" value="ECO:0007669"/>
    <property type="project" value="UniProtKB-UniRule"/>
</dbReference>
<dbReference type="Proteomes" id="UP000253490">
    <property type="component" value="Unassembled WGS sequence"/>
</dbReference>
<evidence type="ECO:0000256" key="10">
    <source>
        <dbReference type="ARBA" id="ARBA00022840"/>
    </source>
</evidence>
<evidence type="ECO:0000259" key="14">
    <source>
        <dbReference type="Pfam" id="PF00288"/>
    </source>
</evidence>
<keyword evidence="8 13" id="KW-0547">Nucleotide-binding</keyword>
<dbReference type="SUPFAM" id="SSF54211">
    <property type="entry name" value="Ribosomal protein S5 domain 2-like"/>
    <property type="match status" value="1"/>
</dbReference>
<comment type="catalytic activity">
    <reaction evidence="11 13">
        <text>L-homoserine + ATP = O-phospho-L-homoserine + ADP + H(+)</text>
        <dbReference type="Rhea" id="RHEA:13985"/>
        <dbReference type="ChEBI" id="CHEBI:15378"/>
        <dbReference type="ChEBI" id="CHEBI:30616"/>
        <dbReference type="ChEBI" id="CHEBI:57476"/>
        <dbReference type="ChEBI" id="CHEBI:57590"/>
        <dbReference type="ChEBI" id="CHEBI:456216"/>
        <dbReference type="EC" id="2.7.1.39"/>
    </reaction>
</comment>
<dbReference type="SUPFAM" id="SSF55060">
    <property type="entry name" value="GHMP Kinase, C-terminal domain"/>
    <property type="match status" value="1"/>
</dbReference>
<evidence type="ECO:0000256" key="8">
    <source>
        <dbReference type="ARBA" id="ARBA00022741"/>
    </source>
</evidence>
<dbReference type="PRINTS" id="PR00958">
    <property type="entry name" value="HOMSERKINASE"/>
</dbReference>
<evidence type="ECO:0000313" key="16">
    <source>
        <dbReference type="EMBL" id="RBP68989.1"/>
    </source>
</evidence>
<evidence type="ECO:0000256" key="11">
    <source>
        <dbReference type="ARBA" id="ARBA00049375"/>
    </source>
</evidence>
<evidence type="ECO:0000256" key="5">
    <source>
        <dbReference type="ARBA" id="ARBA00022605"/>
    </source>
</evidence>
<comment type="caution">
    <text evidence="16">The sequence shown here is derived from an EMBL/GenBank/DDBJ whole genome shotgun (WGS) entry which is preliminary data.</text>
</comment>
<proteinExistence type="inferred from homology"/>
<feature type="domain" description="GHMP kinase C-terminal" evidence="15">
    <location>
        <begin position="215"/>
        <end position="262"/>
    </location>
</feature>
<evidence type="ECO:0000256" key="3">
    <source>
        <dbReference type="ARBA" id="ARBA00012078"/>
    </source>
</evidence>
<dbReference type="InterPro" id="IPR006203">
    <property type="entry name" value="GHMP_knse_ATP-bd_CS"/>
</dbReference>
<keyword evidence="5 13" id="KW-0028">Amino-acid biosynthesis</keyword>
<dbReference type="PIRSF" id="PIRSF000676">
    <property type="entry name" value="Homoser_kin"/>
    <property type="match status" value="1"/>
</dbReference>
<dbReference type="HAMAP" id="MF_00384">
    <property type="entry name" value="Homoser_kinase"/>
    <property type="match status" value="1"/>
</dbReference>
<feature type="domain" description="GHMP kinase N-terminal" evidence="14">
    <location>
        <begin position="51"/>
        <end position="136"/>
    </location>
</feature>
<dbReference type="AlphaFoldDB" id="A0A366IDZ3"/>
<comment type="subcellular location">
    <subcellularLocation>
        <location evidence="13">Cytoplasm</location>
    </subcellularLocation>
</comment>
<keyword evidence="10 13" id="KW-0067">ATP-binding</keyword>
<dbReference type="RefSeq" id="WP_113919559.1">
    <property type="nucleotide sequence ID" value="NZ_QNRX01000002.1"/>
</dbReference>
<dbReference type="PANTHER" id="PTHR20861">
    <property type="entry name" value="HOMOSERINE/4-DIPHOSPHOCYTIDYL-2-C-METHYL-D-ERYTHRITOL KINASE"/>
    <property type="match status" value="1"/>
</dbReference>
<evidence type="ECO:0000256" key="1">
    <source>
        <dbReference type="ARBA" id="ARBA00005015"/>
    </source>
</evidence>
<protein>
    <recommendedName>
        <fullName evidence="4 13">Homoserine kinase</fullName>
        <shortName evidence="13">HK</shortName>
        <shortName evidence="13">HSK</shortName>
        <ecNumber evidence="3 13">2.7.1.39</ecNumber>
    </recommendedName>
</protein>
<accession>A0A366IDZ3</accession>
<evidence type="ECO:0000259" key="15">
    <source>
        <dbReference type="Pfam" id="PF08544"/>
    </source>
</evidence>
<comment type="similarity">
    <text evidence="2 13">Belongs to the GHMP kinase family. Homoserine kinase subfamily.</text>
</comment>
<dbReference type="InterPro" id="IPR006204">
    <property type="entry name" value="GHMP_kinase_N_dom"/>
</dbReference>
<dbReference type="OrthoDB" id="9769912at2"/>
<name>A0A366IDZ3_9FIRM</name>
<dbReference type="InterPro" id="IPR000870">
    <property type="entry name" value="Homoserine_kinase"/>
</dbReference>
<dbReference type="Gene3D" id="3.30.230.10">
    <property type="match status" value="1"/>
</dbReference>
<dbReference type="InterPro" id="IPR020568">
    <property type="entry name" value="Ribosomal_Su5_D2-typ_SF"/>
</dbReference>
<keyword evidence="17" id="KW-1185">Reference proteome</keyword>
<dbReference type="InterPro" id="IPR036554">
    <property type="entry name" value="GHMP_kinase_C_sf"/>
</dbReference>
<comment type="function">
    <text evidence="12 13">Catalyzes the ATP-dependent phosphorylation of L-homoserine to L-homoserine phosphate.</text>
</comment>
<evidence type="ECO:0000256" key="6">
    <source>
        <dbReference type="ARBA" id="ARBA00022679"/>
    </source>
</evidence>
<keyword evidence="13" id="KW-0963">Cytoplasm</keyword>
<evidence type="ECO:0000256" key="7">
    <source>
        <dbReference type="ARBA" id="ARBA00022697"/>
    </source>
</evidence>
<dbReference type="InterPro" id="IPR013750">
    <property type="entry name" value="GHMP_kinase_C_dom"/>
</dbReference>
<organism evidence="16 17">
    <name type="scientific">Alkalibaculum bacchi</name>
    <dbReference type="NCBI Taxonomy" id="645887"/>
    <lineage>
        <taxon>Bacteria</taxon>
        <taxon>Bacillati</taxon>
        <taxon>Bacillota</taxon>
        <taxon>Clostridia</taxon>
        <taxon>Eubacteriales</taxon>
        <taxon>Eubacteriaceae</taxon>
        <taxon>Alkalibaculum</taxon>
    </lineage>
</organism>
<evidence type="ECO:0000313" key="17">
    <source>
        <dbReference type="Proteomes" id="UP000253490"/>
    </source>
</evidence>
<evidence type="ECO:0000256" key="12">
    <source>
        <dbReference type="ARBA" id="ARBA00049954"/>
    </source>
</evidence>
<evidence type="ECO:0000256" key="2">
    <source>
        <dbReference type="ARBA" id="ARBA00007370"/>
    </source>
</evidence>
<dbReference type="EMBL" id="QNRX01000002">
    <property type="protein sequence ID" value="RBP68989.1"/>
    <property type="molecule type" value="Genomic_DNA"/>
</dbReference>
<dbReference type="NCBIfam" id="TIGR00191">
    <property type="entry name" value="thrB"/>
    <property type="match status" value="1"/>
</dbReference>
<sequence length="295" mass="32774">MYKISVPATSANIGPGFDSFGLALNVYNKFFIDYAEDLIFENCEVANNKNNLVYTSAMSLFNDYYKGEHVPRGLYIKFETQIPLSRGLGSSATCIVAGLIGANLLLGQPYSTEKLLEMAVRIEGHPDNVAPAFFGGLNISTKSRNRIFHKKVQVSDRYSFYVLIPDFTLSTSKSRVVLPEQVPFKDAANNIANASLMVLSLMDGDKETLRFVSRDQLHEPYRKELVPSFDFIKEKVLSNGGLSCFLSGAGPSLLCIVENTEQFERSIPAILGGLKSKWIIQQVDIDYNGAKWVKV</sequence>
<evidence type="ECO:0000256" key="9">
    <source>
        <dbReference type="ARBA" id="ARBA00022777"/>
    </source>
</evidence>
<dbReference type="Pfam" id="PF08544">
    <property type="entry name" value="GHMP_kinases_C"/>
    <property type="match status" value="1"/>
</dbReference>
<dbReference type="Gene3D" id="3.30.70.890">
    <property type="entry name" value="GHMP kinase, C-terminal domain"/>
    <property type="match status" value="1"/>
</dbReference>
<reference evidence="16 17" key="1">
    <citation type="submission" date="2018-06" db="EMBL/GenBank/DDBJ databases">
        <title>Genomic Encyclopedia of Type Strains, Phase IV (KMG-IV): sequencing the most valuable type-strain genomes for metagenomic binning, comparative biology and taxonomic classification.</title>
        <authorList>
            <person name="Goeker M."/>
        </authorList>
    </citation>
    <scope>NUCLEOTIDE SEQUENCE [LARGE SCALE GENOMIC DNA]</scope>
    <source>
        <strain evidence="16 17">DSM 22112</strain>
    </source>
</reference>
<dbReference type="InterPro" id="IPR014721">
    <property type="entry name" value="Ribsml_uS5_D2-typ_fold_subgr"/>
</dbReference>
<evidence type="ECO:0000256" key="13">
    <source>
        <dbReference type="HAMAP-Rule" id="MF_00384"/>
    </source>
</evidence>
<keyword evidence="9 13" id="KW-0418">Kinase</keyword>
<comment type="pathway">
    <text evidence="1 13">Amino-acid biosynthesis; L-threonine biosynthesis; L-threonine from L-aspartate: step 4/5.</text>
</comment>
<keyword evidence="6 13" id="KW-0808">Transferase</keyword>